<protein>
    <submittedName>
        <fullName evidence="6">ATPase AAA</fullName>
    </submittedName>
</protein>
<dbReference type="SUPFAM" id="SSF49265">
    <property type="entry name" value="Fibronectin type III"/>
    <property type="match status" value="1"/>
</dbReference>
<comment type="caution">
    <text evidence="6">The sequence shown here is derived from an EMBL/GenBank/DDBJ whole genome shotgun (WGS) entry which is preliminary data.</text>
</comment>
<feature type="region of interest" description="Disordered" evidence="3">
    <location>
        <begin position="1843"/>
        <end position="1865"/>
    </location>
</feature>
<feature type="domain" description="Fibronectin type-III" evidence="5">
    <location>
        <begin position="1496"/>
        <end position="1591"/>
    </location>
</feature>
<feature type="transmembrane region" description="Helical" evidence="4">
    <location>
        <begin position="37"/>
        <end position="58"/>
    </location>
</feature>
<dbReference type="GO" id="GO:0000272">
    <property type="term" value="P:polysaccharide catabolic process"/>
    <property type="evidence" value="ECO:0007669"/>
    <property type="project" value="UniProtKB-KW"/>
</dbReference>
<keyword evidence="4" id="KW-0812">Transmembrane</keyword>
<evidence type="ECO:0000256" key="1">
    <source>
        <dbReference type="ARBA" id="ARBA00023295"/>
    </source>
</evidence>
<dbReference type="Gene3D" id="2.60.40.10">
    <property type="entry name" value="Immunoglobulins"/>
    <property type="match status" value="3"/>
</dbReference>
<dbReference type="PANTHER" id="PTHR24099">
    <property type="entry name" value="E3 UBIQUITIN-PROTEIN LIGASE TRIM36-RELATED"/>
    <property type="match status" value="1"/>
</dbReference>
<keyword evidence="1" id="KW-0326">Glycosidase</keyword>
<feature type="compositionally biased region" description="Basic and acidic residues" evidence="3">
    <location>
        <begin position="1946"/>
        <end position="1955"/>
    </location>
</feature>
<dbReference type="InterPro" id="IPR003961">
    <property type="entry name" value="FN3_dom"/>
</dbReference>
<feature type="compositionally biased region" description="Low complexity" evidence="3">
    <location>
        <begin position="1989"/>
        <end position="1998"/>
    </location>
</feature>
<dbReference type="EMBL" id="PCGY01000008">
    <property type="protein sequence ID" value="PKU93048.1"/>
    <property type="molecule type" value="Genomic_DNA"/>
</dbReference>
<dbReference type="InterPro" id="IPR036116">
    <property type="entry name" value="FN3_sf"/>
</dbReference>
<feature type="compositionally biased region" description="Polar residues" evidence="3">
    <location>
        <begin position="1963"/>
        <end position="1988"/>
    </location>
</feature>
<evidence type="ECO:0000256" key="4">
    <source>
        <dbReference type="SAM" id="Phobius"/>
    </source>
</evidence>
<proteinExistence type="predicted"/>
<evidence type="ECO:0000259" key="5">
    <source>
        <dbReference type="PROSITE" id="PS50853"/>
    </source>
</evidence>
<accession>A0A2N3QMY1</accession>
<feature type="region of interest" description="Disordered" evidence="3">
    <location>
        <begin position="1938"/>
        <end position="1998"/>
    </location>
</feature>
<keyword evidence="2" id="KW-0624">Polysaccharide degradation</keyword>
<feature type="region of interest" description="Disordered" evidence="3">
    <location>
        <begin position="1666"/>
        <end position="1685"/>
    </location>
</feature>
<feature type="region of interest" description="Disordered" evidence="3">
    <location>
        <begin position="388"/>
        <end position="425"/>
    </location>
</feature>
<dbReference type="Gene3D" id="2.60.40.3440">
    <property type="match status" value="1"/>
</dbReference>
<organism evidence="6 7">
    <name type="scientific">Bifidobacterium thermophilum</name>
    <dbReference type="NCBI Taxonomy" id="33905"/>
    <lineage>
        <taxon>Bacteria</taxon>
        <taxon>Bacillati</taxon>
        <taxon>Actinomycetota</taxon>
        <taxon>Actinomycetes</taxon>
        <taxon>Bifidobacteriales</taxon>
        <taxon>Bifidobacteriaceae</taxon>
        <taxon>Bifidobacterium</taxon>
    </lineage>
</organism>
<keyword evidence="4" id="KW-1133">Transmembrane helix</keyword>
<dbReference type="CDD" id="cd00063">
    <property type="entry name" value="FN3"/>
    <property type="match status" value="2"/>
</dbReference>
<gene>
    <name evidence="6" type="ORF">CQR47_0407</name>
</gene>
<keyword evidence="2" id="KW-0119">Carbohydrate metabolism</keyword>
<dbReference type="Pfam" id="PF00041">
    <property type="entry name" value="fn3"/>
    <property type="match status" value="2"/>
</dbReference>
<evidence type="ECO:0000313" key="7">
    <source>
        <dbReference type="Proteomes" id="UP000233727"/>
    </source>
</evidence>
<sequence>MSSSNFTERQPLPPPNEMRKRFPAMTRRLVPPGNRRWITPVVMLVLLLGIVAGCVIVSPVTQPHVQLDDGTVWVTSLKDHKAARFNVKNRDADAGIASTAARFEIAQHDGDTVIAEGTKASNIAASTVSVHGNTSITADMETVIGGKTAAVINTKTGNVWVGSASDIASVNPTSGSPTMKLGSSGAIAVTHDGVVYGYRPSDHAVLSVDGPQGSSNEVARIENATGVESFTVIGGTPVVGGNGKVFWPKGNADIGLQGKVTLQAPSTDGKQSSWVAAATPRGLALVNLHSGAVNTLPKAGKGDAARPVSTGGCVFAAWAQQAENYVSACATNGKGATYSSLESIDPTSQLVFRTNHRLVVLNDVINGNVWNPRDSAKVIKIQWNKVETKESKQQERNNDSASNQRHFSKSCSSQSGQIRAQDDAFGARTGSQQILDVLRNDEQTDCSVLHIDSVSAPDGANISVFPVYDGRYLQLDASAAGAGEVTFSYEISDGRGQTASANVSLNLTDGEDRAPQQTDVPPEIDVEQGASYTANALESFSDPDGDPLTLVSASPQNTDQVTVSTRADGQLVFNAGSMSSGRAGIEVTVSDGKQTGTGMIYFSVKPANTLTAVIDPVARQTTPGTRTTIALKQYVHGTSAEPAQLTSVESVPGVSATMNAADMSIAFSASSPGTYYVPYIITQGTIPATGLVRVEVQAVTGDAAKPVAANDVALLGADNIAIVEPLTNDVDPLGGVLSVTSVAADTHSGIKTGIVGNKRIYITARQVPTEPVQLAYTVANAAGSSTGIIILQPPALTRSNSVPKAENVTAQVRTGGIVSVNVLDHVTYSDGTTVKLQDNLQVDKTTFKGLVFVSGNNVRYQAAGEPGSYPVTYTVKDNLGNTDSATITIDVHRKDAADKAAPTPSDAEAQVAAGRKVQIPITLTGIDPDGDDVQLLGLGSKAPKLGRITEVGATYLVYEAYADSSGTDTFSYAVEDWTGQRATAQIRVGVFSSGSDSGVYARDDEITLRPNTATTVPVAQNDICGDNTDLTVAEHVESQGINGITVIDGMLAFTTPKQAGTYYVAYTVKNKAGLSDTATLTVNVDANAPIDPPTAYDYRVPAAATIDKKSVDVDVSQWIANPSGTADELTVGVDPSAADHAHVKGGKGSTTITVELTDEARAVPYTVTNTTYSITSTAFIQVPAYGVFPPTLRPKAPTLKVNARETITINIADYVRVGAGKTAYVDGADSVSATKATDDNLYVNDQTLRFTAPSDYAGPASITFTATDGKRGKNDNVKIVNSAVLTLPITVIGRDVPAPTFSSSTIDVVAGESASTIDLKTLTHSASGLYDDEKQYTYSGGASTNGVTAKVSSTGKLTVSADKTATAGTTVNVPIAIAYAKGTVNAGLTVRVTSSTRPLARLGDKAITIKAGSVRQVNMLSDAFNPFPDTPLTVTGCVSDKNAKFTVDCSPDGVVSIKAAIDIGASTNRVIVTVRDATQAKDREVTGTINVSVTDKPDAPLLSAVSGKPQDGRVDLSWTAGSANGSPITEYRVIWGGEGSGQKSCGAATSCTVDGLRNGRTYTFKVQAKNEVGWSRESNAVESTPDKLPDAPTDVTAEAGEYTVTVTWKAPNGDFSAIDKYRVTLSGTNAHAPVETNGTSVTFAIENNTIVDGASYKATVQSHNNVNWSQPSKQSGDAKPWGKPDAPAVTLTNNDTRGTVTVESVGNTRNAGCKSIELSGDVTMTMSCSGSESFDIPERNLNTKEYVVEAIVIGKKATRSEPSKVTFTPRYTVEKPERVSVSGDNGICTVTWKMRGHADGYTVHASGFDPYEAGASERSHDFMMAPWQSCTSASVMQRFKGVTSKPTEGSASPAYANKQKAGIQAPQLRWSSTDTDTIDITGGTVNMYGQSGKTMITFTAEGKSYDVPWAPSDRTLNVNNILPTGADYVWKARVVGDDPALSNETSGERLKDADRYQPPAQPDPTTSPSASPITNPSKNPSTTLGVTPSTSRNVRSNRTSKALAGTVTVNTARRESAPVSPMALFQHRQQIQALGLRAWRTPSTKEQRIPTMITQQQGAIIP</sequence>
<dbReference type="PANTHER" id="PTHR24099:SF11">
    <property type="entry name" value="FIBRONECTIN TYPE III DOMAIN-CONTAINING 3BA-RELATED"/>
    <property type="match status" value="1"/>
</dbReference>
<dbReference type="STRING" id="33905.BTHE_1515"/>
<dbReference type="InterPro" id="IPR050617">
    <property type="entry name" value="E3_ligase_FN3/SPRY"/>
</dbReference>
<dbReference type="SMART" id="SM00060">
    <property type="entry name" value="FN3"/>
    <property type="match status" value="2"/>
</dbReference>
<dbReference type="RefSeq" id="WP_101454927.1">
    <property type="nucleotide sequence ID" value="NZ_PCGY01000008.1"/>
</dbReference>
<keyword evidence="4" id="KW-0472">Membrane</keyword>
<dbReference type="PROSITE" id="PS50853">
    <property type="entry name" value="FN3"/>
    <property type="match status" value="1"/>
</dbReference>
<evidence type="ECO:0000313" key="6">
    <source>
        <dbReference type="EMBL" id="PKU93048.1"/>
    </source>
</evidence>
<dbReference type="InterPro" id="IPR013783">
    <property type="entry name" value="Ig-like_fold"/>
</dbReference>
<feature type="region of interest" description="Disordered" evidence="3">
    <location>
        <begin position="1"/>
        <end position="20"/>
    </location>
</feature>
<keyword evidence="1" id="KW-0378">Hydrolase</keyword>
<dbReference type="GO" id="GO:0016798">
    <property type="term" value="F:hydrolase activity, acting on glycosyl bonds"/>
    <property type="evidence" value="ECO:0007669"/>
    <property type="project" value="UniProtKB-KW"/>
</dbReference>
<feature type="compositionally biased region" description="Polar residues" evidence="3">
    <location>
        <begin position="399"/>
        <end position="418"/>
    </location>
</feature>
<name>A0A2N3QMY1_9BIFI</name>
<dbReference type="Pfam" id="PF17963">
    <property type="entry name" value="Big_9"/>
    <property type="match status" value="5"/>
</dbReference>
<dbReference type="Proteomes" id="UP000233727">
    <property type="component" value="Unassembled WGS sequence"/>
</dbReference>
<reference evidence="6 7" key="1">
    <citation type="submission" date="2017-10" db="EMBL/GenBank/DDBJ databases">
        <title>Bifidobacterium genomics.</title>
        <authorList>
            <person name="Lugli G.A."/>
            <person name="Milani C."/>
            <person name="Mancabelli L."/>
        </authorList>
    </citation>
    <scope>NUCLEOTIDE SEQUENCE [LARGE SCALE GENOMIC DNA]</scope>
    <source>
        <strain evidence="6 7">1542B</strain>
    </source>
</reference>
<evidence type="ECO:0000256" key="2">
    <source>
        <dbReference type="ARBA" id="ARBA00023326"/>
    </source>
</evidence>
<feature type="compositionally biased region" description="Basic and acidic residues" evidence="3">
    <location>
        <begin position="388"/>
        <end position="398"/>
    </location>
</feature>
<feature type="compositionally biased region" description="Polar residues" evidence="3">
    <location>
        <begin position="1666"/>
        <end position="1675"/>
    </location>
</feature>
<evidence type="ECO:0000256" key="3">
    <source>
        <dbReference type="SAM" id="MobiDB-lite"/>
    </source>
</evidence>